<gene>
    <name evidence="1" type="ORF">S01H4_54770</name>
</gene>
<reference evidence="1" key="1">
    <citation type="journal article" date="2014" name="Front. Microbiol.">
        <title>High frequency of phylogenetically diverse reductive dehalogenase-homologous genes in deep subseafloor sedimentary metagenomes.</title>
        <authorList>
            <person name="Kawai M."/>
            <person name="Futagami T."/>
            <person name="Toyoda A."/>
            <person name="Takaki Y."/>
            <person name="Nishi S."/>
            <person name="Hori S."/>
            <person name="Arai W."/>
            <person name="Tsubouchi T."/>
            <person name="Morono Y."/>
            <person name="Uchiyama I."/>
            <person name="Ito T."/>
            <person name="Fujiyama A."/>
            <person name="Inagaki F."/>
            <person name="Takami H."/>
        </authorList>
    </citation>
    <scope>NUCLEOTIDE SEQUENCE</scope>
    <source>
        <strain evidence="1">Expedition CK06-06</strain>
    </source>
</reference>
<name>X1D5L5_9ZZZZ</name>
<evidence type="ECO:0000313" key="1">
    <source>
        <dbReference type="EMBL" id="GAH15482.1"/>
    </source>
</evidence>
<dbReference type="AlphaFoldDB" id="X1D5L5"/>
<evidence type="ECO:0008006" key="2">
    <source>
        <dbReference type="Google" id="ProtNLM"/>
    </source>
</evidence>
<accession>X1D5L5</accession>
<dbReference type="InterPro" id="IPR027417">
    <property type="entry name" value="P-loop_NTPase"/>
</dbReference>
<proteinExistence type="predicted"/>
<dbReference type="EMBL" id="BART01031541">
    <property type="protein sequence ID" value="GAH15482.1"/>
    <property type="molecule type" value="Genomic_DNA"/>
</dbReference>
<comment type="caution">
    <text evidence="1">The sequence shown here is derived from an EMBL/GenBank/DDBJ whole genome shotgun (WGS) entry which is preliminary data.</text>
</comment>
<sequence length="254" mass="29352">NDEGFGVIDPHGDLIEDVKGWLYFYSSKSLEDNIILIEPTNPKAIVSFNPLEKIEGISPEEQAGELLEVFKKIWSDAWGARMEDILRNSLIALAENNLTLVELPLLLSDSLVRKRILKKVKNPTCRQRFKEYESLRPATRREWVESTLNKVNAFLSDQRIRQIFTSQKSSFNLREIIDNKKILLIKLERGRLKGSADLLGSLLLSKIQMAAFSRTDLPQSKRVPFYLYIDEFQNFATQSFIETLSEARKYRLLL</sequence>
<dbReference type="SUPFAM" id="SSF52540">
    <property type="entry name" value="P-loop containing nucleoside triphosphate hydrolases"/>
    <property type="match status" value="1"/>
</dbReference>
<protein>
    <recommendedName>
        <fullName evidence="2">TraD/TraG TraM recognition site domain-containing protein</fullName>
    </recommendedName>
</protein>
<organism evidence="1">
    <name type="scientific">marine sediment metagenome</name>
    <dbReference type="NCBI Taxonomy" id="412755"/>
    <lineage>
        <taxon>unclassified sequences</taxon>
        <taxon>metagenomes</taxon>
        <taxon>ecological metagenomes</taxon>
    </lineage>
</organism>
<feature type="non-terminal residue" evidence="1">
    <location>
        <position position="1"/>
    </location>
</feature>
<dbReference type="Gene3D" id="3.40.50.300">
    <property type="entry name" value="P-loop containing nucleotide triphosphate hydrolases"/>
    <property type="match status" value="1"/>
</dbReference>
<feature type="non-terminal residue" evidence="1">
    <location>
        <position position="254"/>
    </location>
</feature>